<proteinExistence type="inferred from homology"/>
<dbReference type="GO" id="GO:0009279">
    <property type="term" value="C:cell outer membrane"/>
    <property type="evidence" value="ECO:0007669"/>
    <property type="project" value="UniProtKB-SubCell"/>
</dbReference>
<protein>
    <recommendedName>
        <fullName evidence="11">Aromatic hydrocarbon degradation protein</fullName>
    </recommendedName>
</protein>
<keyword evidence="4" id="KW-0812">Transmembrane</keyword>
<evidence type="ECO:0000313" key="10">
    <source>
        <dbReference type="Proteomes" id="UP000253250"/>
    </source>
</evidence>
<dbReference type="Gene3D" id="2.40.160.60">
    <property type="entry name" value="Outer membrane protein transport protein (OMPP1/FadL/TodX)"/>
    <property type="match status" value="1"/>
</dbReference>
<evidence type="ECO:0000256" key="1">
    <source>
        <dbReference type="ARBA" id="ARBA00004571"/>
    </source>
</evidence>
<feature type="signal peptide" evidence="8">
    <location>
        <begin position="1"/>
        <end position="23"/>
    </location>
</feature>
<keyword evidence="3" id="KW-1134">Transmembrane beta strand</keyword>
<comment type="subcellular location">
    <subcellularLocation>
        <location evidence="1">Cell outer membrane</location>
        <topology evidence="1">Multi-pass membrane protein</topology>
    </subcellularLocation>
</comment>
<feature type="chain" id="PRO_5016984608" description="Aromatic hydrocarbon degradation protein" evidence="8">
    <location>
        <begin position="24"/>
        <end position="408"/>
    </location>
</feature>
<evidence type="ECO:0008006" key="11">
    <source>
        <dbReference type="Google" id="ProtNLM"/>
    </source>
</evidence>
<evidence type="ECO:0000256" key="3">
    <source>
        <dbReference type="ARBA" id="ARBA00022452"/>
    </source>
</evidence>
<evidence type="ECO:0000256" key="7">
    <source>
        <dbReference type="ARBA" id="ARBA00023237"/>
    </source>
</evidence>
<reference evidence="9 10" key="1">
    <citation type="submission" date="2018-02" db="EMBL/GenBank/DDBJ databases">
        <title>Insights into the biology of acidophilic members of the Acidiferrobacteraceae family derived from comparative genomic analyses.</title>
        <authorList>
            <person name="Issotta F."/>
            <person name="Thyssen C."/>
            <person name="Mena C."/>
            <person name="Moya A."/>
            <person name="Bellenberg S."/>
            <person name="Sproer C."/>
            <person name="Covarrubias P.C."/>
            <person name="Sand W."/>
            <person name="Quatrini R."/>
            <person name="Vera M."/>
        </authorList>
    </citation>
    <scope>NUCLEOTIDE SEQUENCE [LARGE SCALE GENOMIC DNA]</scope>
    <source>
        <strain evidence="10">m-1</strain>
    </source>
</reference>
<comment type="similarity">
    <text evidence="2">Belongs to the OmpP1/FadL family.</text>
</comment>
<organism evidence="9 10">
    <name type="scientific">Acidiferrobacter thiooxydans</name>
    <dbReference type="NCBI Taxonomy" id="163359"/>
    <lineage>
        <taxon>Bacteria</taxon>
        <taxon>Pseudomonadati</taxon>
        <taxon>Pseudomonadota</taxon>
        <taxon>Gammaproteobacteria</taxon>
        <taxon>Acidiferrobacterales</taxon>
        <taxon>Acidiferrobacteraceae</taxon>
        <taxon>Acidiferrobacter</taxon>
    </lineage>
</organism>
<gene>
    <name evidence="9" type="ORF">C4900_03680</name>
</gene>
<evidence type="ECO:0000256" key="5">
    <source>
        <dbReference type="ARBA" id="ARBA00022729"/>
    </source>
</evidence>
<dbReference type="GO" id="GO:0015483">
    <property type="term" value="F:long-chain fatty acid transporting porin activity"/>
    <property type="evidence" value="ECO:0007669"/>
    <property type="project" value="TreeGrafter"/>
</dbReference>
<comment type="caution">
    <text evidence="9">The sequence shown here is derived from an EMBL/GenBank/DDBJ whole genome shotgun (WGS) entry which is preliminary data.</text>
</comment>
<sequence>MRPRSTLVTALLMAAAGLGVAHASGFAIAELSITGLSEADALVANTNSLGALAYNPAAMAFHKGGYDLGLQGIYDHTQVTPAGGTGTVVATTPHWQTMPNLFWSDKIAPHTRFGFGINEPYGLQIAWPAQTFPTLAHGSAAALAPTYTQLRLFDVAPSFSYRFGPVAVDAGADYYDAHRTVLGTPLATVSGSGDQVGAHVGALGHWGTLGVGINYRSAVNVPLDGTFNGPGRSIPVNTTLHLPWQLAVGVSEALNTKLGVELDFDRTGWSRFSNMVVTPAPAAGGGPALLTSTYDWQSSNAYRIGLHYALSRHVRLRAGYAYDVTGATNSDFSARIPDANRQEFSFGASQRLGAWSLSAGYMYVLFNTRTYASTTPLTGADPNGTSAYNGTYKTRAQLFGVSISRRFS</sequence>
<accession>A0A368HHL5</accession>
<dbReference type="Proteomes" id="UP000253250">
    <property type="component" value="Unassembled WGS sequence"/>
</dbReference>
<name>A0A368HHL5_9GAMM</name>
<dbReference type="PANTHER" id="PTHR35093">
    <property type="entry name" value="OUTER MEMBRANE PROTEIN NMB0088-RELATED"/>
    <property type="match status" value="1"/>
</dbReference>
<evidence type="ECO:0000313" key="9">
    <source>
        <dbReference type="EMBL" id="RCN58871.1"/>
    </source>
</evidence>
<keyword evidence="10" id="KW-1185">Reference proteome</keyword>
<evidence type="ECO:0000256" key="6">
    <source>
        <dbReference type="ARBA" id="ARBA00023136"/>
    </source>
</evidence>
<dbReference type="AlphaFoldDB" id="A0A368HHL5"/>
<keyword evidence="5 8" id="KW-0732">Signal</keyword>
<dbReference type="PANTHER" id="PTHR35093:SF8">
    <property type="entry name" value="OUTER MEMBRANE PROTEIN NMB0088-RELATED"/>
    <property type="match status" value="1"/>
</dbReference>
<dbReference type="RefSeq" id="WP_083995920.1">
    <property type="nucleotide sequence ID" value="NZ_CP080624.1"/>
</dbReference>
<dbReference type="SUPFAM" id="SSF56935">
    <property type="entry name" value="Porins"/>
    <property type="match status" value="1"/>
</dbReference>
<dbReference type="Pfam" id="PF03349">
    <property type="entry name" value="Toluene_X"/>
    <property type="match status" value="1"/>
</dbReference>
<evidence type="ECO:0000256" key="8">
    <source>
        <dbReference type="SAM" id="SignalP"/>
    </source>
</evidence>
<dbReference type="EMBL" id="PSYR01000001">
    <property type="protein sequence ID" value="RCN58871.1"/>
    <property type="molecule type" value="Genomic_DNA"/>
</dbReference>
<dbReference type="InterPro" id="IPR005017">
    <property type="entry name" value="OMPP1/FadL/TodX"/>
</dbReference>
<evidence type="ECO:0000256" key="2">
    <source>
        <dbReference type="ARBA" id="ARBA00008163"/>
    </source>
</evidence>
<keyword evidence="6" id="KW-0472">Membrane</keyword>
<evidence type="ECO:0000256" key="4">
    <source>
        <dbReference type="ARBA" id="ARBA00022692"/>
    </source>
</evidence>
<keyword evidence="7" id="KW-0998">Cell outer membrane</keyword>
<dbReference type="OrthoDB" id="19849at2"/>